<accession>A0A9P5XW19</accession>
<dbReference type="OrthoDB" id="619536at2759"/>
<proteinExistence type="predicted"/>
<sequence>MSPETPHLGFEANFFSDYSIILDHPITEVFSTIGTSKGHERTTRLSGLCSEFELQHHDTVSIPQNTLLVETNTRSLDSSLRLTSEYDAESLTRQIDRQFFTLQETVPVAFGLLHVKVKISGTLSWDEKSKVALYESKTDSGILIWKSRVFEKIDDKRTRVSEKIRGKCPSWLRIIVQSQTLKGHIAHMDLYPTLF</sequence>
<name>A0A9P5XW19_9AGAR</name>
<comment type="caution">
    <text evidence="1">The sequence shown here is derived from an EMBL/GenBank/DDBJ whole genome shotgun (WGS) entry which is preliminary data.</text>
</comment>
<dbReference type="Proteomes" id="UP000807353">
    <property type="component" value="Unassembled WGS sequence"/>
</dbReference>
<reference evidence="1" key="1">
    <citation type="submission" date="2020-11" db="EMBL/GenBank/DDBJ databases">
        <authorList>
            <consortium name="DOE Joint Genome Institute"/>
            <person name="Ahrendt S."/>
            <person name="Riley R."/>
            <person name="Andreopoulos W."/>
            <person name="Labutti K."/>
            <person name="Pangilinan J."/>
            <person name="Ruiz-Duenas F.J."/>
            <person name="Barrasa J.M."/>
            <person name="Sanchez-Garcia M."/>
            <person name="Camarero S."/>
            <person name="Miyauchi S."/>
            <person name="Serrano A."/>
            <person name="Linde D."/>
            <person name="Babiker R."/>
            <person name="Drula E."/>
            <person name="Ayuso-Fernandez I."/>
            <person name="Pacheco R."/>
            <person name="Padilla G."/>
            <person name="Ferreira P."/>
            <person name="Barriuso J."/>
            <person name="Kellner H."/>
            <person name="Castanera R."/>
            <person name="Alfaro M."/>
            <person name="Ramirez L."/>
            <person name="Pisabarro A.G."/>
            <person name="Kuo A."/>
            <person name="Tritt A."/>
            <person name="Lipzen A."/>
            <person name="He G."/>
            <person name="Yan M."/>
            <person name="Ng V."/>
            <person name="Cullen D."/>
            <person name="Martin F."/>
            <person name="Rosso M.-N."/>
            <person name="Henrissat B."/>
            <person name="Hibbett D."/>
            <person name="Martinez A.T."/>
            <person name="Grigoriev I.V."/>
        </authorList>
    </citation>
    <scope>NUCLEOTIDE SEQUENCE</scope>
    <source>
        <strain evidence="1">CBS 247.69</strain>
    </source>
</reference>
<organism evidence="1 2">
    <name type="scientific">Collybia nuda</name>
    <dbReference type="NCBI Taxonomy" id="64659"/>
    <lineage>
        <taxon>Eukaryota</taxon>
        <taxon>Fungi</taxon>
        <taxon>Dikarya</taxon>
        <taxon>Basidiomycota</taxon>
        <taxon>Agaricomycotina</taxon>
        <taxon>Agaricomycetes</taxon>
        <taxon>Agaricomycetidae</taxon>
        <taxon>Agaricales</taxon>
        <taxon>Tricholomatineae</taxon>
        <taxon>Clitocybaceae</taxon>
        <taxon>Collybia</taxon>
    </lineage>
</organism>
<dbReference type="EMBL" id="MU150404">
    <property type="protein sequence ID" value="KAF9456755.1"/>
    <property type="molecule type" value="Genomic_DNA"/>
</dbReference>
<evidence type="ECO:0000313" key="1">
    <source>
        <dbReference type="EMBL" id="KAF9456755.1"/>
    </source>
</evidence>
<keyword evidence="2" id="KW-1185">Reference proteome</keyword>
<dbReference type="AlphaFoldDB" id="A0A9P5XW19"/>
<gene>
    <name evidence="1" type="ORF">BDZ94DRAFT_318522</name>
</gene>
<evidence type="ECO:0000313" key="2">
    <source>
        <dbReference type="Proteomes" id="UP000807353"/>
    </source>
</evidence>
<protein>
    <submittedName>
        <fullName evidence="1">Uncharacterized protein</fullName>
    </submittedName>
</protein>